<proteinExistence type="predicted"/>
<dbReference type="VEuPathDB" id="FungiDB:CPAG_06912"/>
<reference evidence="2" key="2">
    <citation type="journal article" date="2009" name="Genome Res.">
        <title>Comparative genomic analyses of the human fungal pathogens Coccidioides and their relatives.</title>
        <authorList>
            <person name="Sharpton T.J."/>
            <person name="Stajich J.E."/>
            <person name="Rounsley S.D."/>
            <person name="Gardner M.J."/>
            <person name="Wortman J.R."/>
            <person name="Jordar V.S."/>
            <person name="Maiti R."/>
            <person name="Kodira C.D."/>
            <person name="Neafsey D.E."/>
            <person name="Zeng Q."/>
            <person name="Hung C.-Y."/>
            <person name="McMahan C."/>
            <person name="Muszewska A."/>
            <person name="Grynberg M."/>
            <person name="Mandel M.A."/>
            <person name="Kellner E.M."/>
            <person name="Barker B.M."/>
            <person name="Galgiani J.N."/>
            <person name="Orbach M.J."/>
            <person name="Kirkland T.N."/>
            <person name="Cole G.T."/>
            <person name="Henn M.R."/>
            <person name="Birren B.W."/>
            <person name="Taylor J.W."/>
        </authorList>
    </citation>
    <scope>NUCLEOTIDE SEQUENCE [LARGE SCALE GENOMIC DNA]</scope>
    <source>
        <strain evidence="2">RMSCC 3488</strain>
    </source>
</reference>
<accession>A0A0J6FC66</accession>
<evidence type="ECO:0000313" key="2">
    <source>
        <dbReference type="Proteomes" id="UP000054567"/>
    </source>
</evidence>
<sequence>MVACRHLVATCIFCVQDVRYEVFRTMLFSSKDAPLAFGYCDLGRLGVPTQTSQDPGKKVILLGLATLAGTLCALRCGLTMLPARVLQSAEQLRVEDGTDADQATQTGSLEKVKVCGWPTKLSRIFGTLVHDRNWLPRRSFRLTVARLKSAFQTGHSQAERLRWVECGKFETNEWMEPLLWESPMLP</sequence>
<evidence type="ECO:0000313" key="1">
    <source>
        <dbReference type="EMBL" id="KMM70601.1"/>
    </source>
</evidence>
<name>A0A0J6FC66_COCPO</name>
<dbReference type="AlphaFoldDB" id="A0A0J6FC66"/>
<reference evidence="2" key="3">
    <citation type="journal article" date="2010" name="Genome Res.">
        <title>Population genomic sequencing of Coccidioides fungi reveals recent hybridization and transposon control.</title>
        <authorList>
            <person name="Neafsey D.E."/>
            <person name="Barker B.M."/>
            <person name="Sharpton T.J."/>
            <person name="Stajich J.E."/>
            <person name="Park D.J."/>
            <person name="Whiston E."/>
            <person name="Hung C.-Y."/>
            <person name="McMahan C."/>
            <person name="White J."/>
            <person name="Sykes S."/>
            <person name="Heiman D."/>
            <person name="Young S."/>
            <person name="Zeng Q."/>
            <person name="Abouelleil A."/>
            <person name="Aftuck L."/>
            <person name="Bessette D."/>
            <person name="Brown A."/>
            <person name="FitzGerald M."/>
            <person name="Lui A."/>
            <person name="Macdonald J.P."/>
            <person name="Priest M."/>
            <person name="Orbach M.J."/>
            <person name="Galgiani J.N."/>
            <person name="Kirkland T.N."/>
            <person name="Cole G.T."/>
            <person name="Birren B.W."/>
            <person name="Henn M.R."/>
            <person name="Taylor J.W."/>
            <person name="Rounsley S.D."/>
        </authorList>
    </citation>
    <scope>NUCLEOTIDE SEQUENCE [LARGE SCALE GENOMIC DNA]</scope>
    <source>
        <strain evidence="2">RMSCC 3488</strain>
    </source>
</reference>
<protein>
    <submittedName>
        <fullName evidence="1">Uncharacterized protein</fullName>
    </submittedName>
</protein>
<gene>
    <name evidence="1" type="ORF">CPAG_06912</name>
</gene>
<dbReference type="EMBL" id="DS268112">
    <property type="protein sequence ID" value="KMM70601.1"/>
    <property type="molecule type" value="Genomic_DNA"/>
</dbReference>
<dbReference type="Proteomes" id="UP000054567">
    <property type="component" value="Unassembled WGS sequence"/>
</dbReference>
<organism evidence="1 2">
    <name type="scientific">Coccidioides posadasii RMSCC 3488</name>
    <dbReference type="NCBI Taxonomy" id="454284"/>
    <lineage>
        <taxon>Eukaryota</taxon>
        <taxon>Fungi</taxon>
        <taxon>Dikarya</taxon>
        <taxon>Ascomycota</taxon>
        <taxon>Pezizomycotina</taxon>
        <taxon>Eurotiomycetes</taxon>
        <taxon>Eurotiomycetidae</taxon>
        <taxon>Onygenales</taxon>
        <taxon>Onygenaceae</taxon>
        <taxon>Coccidioides</taxon>
    </lineage>
</organism>
<reference evidence="1 2" key="1">
    <citation type="submission" date="2007-06" db="EMBL/GenBank/DDBJ databases">
        <title>The Genome Sequence of Coccidioides posadasii RMSCC_3488.</title>
        <authorList>
            <consortium name="Coccidioides Genome Resources Consortium"/>
            <consortium name="The Broad Institute Genome Sequencing Platform"/>
            <person name="Henn M.R."/>
            <person name="Sykes S."/>
            <person name="Young S."/>
            <person name="Jaffe D."/>
            <person name="Berlin A."/>
            <person name="Alvarez P."/>
            <person name="Butler J."/>
            <person name="Gnerre S."/>
            <person name="Grabherr M."/>
            <person name="Mauceli E."/>
            <person name="Brockman W."/>
            <person name="Kodira C."/>
            <person name="Alvarado L."/>
            <person name="Zeng Q."/>
            <person name="Crawford M."/>
            <person name="Antoine C."/>
            <person name="Devon K."/>
            <person name="Galgiani J."/>
            <person name="Orsborn K."/>
            <person name="Lewis M.L."/>
            <person name="Nusbaum C."/>
            <person name="Galagan J."/>
            <person name="Birren B."/>
        </authorList>
    </citation>
    <scope>NUCLEOTIDE SEQUENCE [LARGE SCALE GENOMIC DNA]</scope>
    <source>
        <strain evidence="1 2">RMSCC 3488</strain>
    </source>
</reference>